<feature type="compositionally biased region" description="Basic and acidic residues" evidence="1">
    <location>
        <begin position="147"/>
        <end position="160"/>
    </location>
</feature>
<name>A0A9P1H933_9PEZI</name>
<feature type="compositionally biased region" description="Basic and acidic residues" evidence="1">
    <location>
        <begin position="264"/>
        <end position="278"/>
    </location>
</feature>
<feature type="region of interest" description="Disordered" evidence="1">
    <location>
        <begin position="250"/>
        <end position="296"/>
    </location>
</feature>
<feature type="compositionally biased region" description="Polar residues" evidence="1">
    <location>
        <begin position="579"/>
        <end position="597"/>
    </location>
</feature>
<feature type="region of interest" description="Disordered" evidence="1">
    <location>
        <begin position="438"/>
        <end position="464"/>
    </location>
</feature>
<feature type="compositionally biased region" description="Pro residues" evidence="1">
    <location>
        <begin position="598"/>
        <end position="610"/>
    </location>
</feature>
<dbReference type="Proteomes" id="UP000838763">
    <property type="component" value="Unassembled WGS sequence"/>
</dbReference>
<feature type="region of interest" description="Disordered" evidence="1">
    <location>
        <begin position="558"/>
        <end position="628"/>
    </location>
</feature>
<dbReference type="Pfam" id="PF11204">
    <property type="entry name" value="DUF2985"/>
    <property type="match status" value="1"/>
</dbReference>
<dbReference type="PANTHER" id="PTHR35872">
    <property type="entry name" value="INTEGRAL MEMBRANE PROTEIN (AFU_ORTHOLOGUE AFUA_5G07110)"/>
    <property type="match status" value="1"/>
</dbReference>
<feature type="region of interest" description="Disordered" evidence="1">
    <location>
        <begin position="646"/>
        <end position="670"/>
    </location>
</feature>
<feature type="transmembrane region" description="Helical" evidence="2">
    <location>
        <begin position="477"/>
        <end position="504"/>
    </location>
</feature>
<feature type="transmembrane region" description="Helical" evidence="2">
    <location>
        <begin position="510"/>
        <end position="527"/>
    </location>
</feature>
<comment type="caution">
    <text evidence="3">The sequence shown here is derived from an EMBL/GenBank/DDBJ whole genome shotgun (WGS) entry which is preliminary data.</text>
</comment>
<proteinExistence type="predicted"/>
<keyword evidence="2" id="KW-0812">Transmembrane</keyword>
<feature type="compositionally biased region" description="Polar residues" evidence="1">
    <location>
        <begin position="212"/>
        <end position="225"/>
    </location>
</feature>
<feature type="compositionally biased region" description="Polar residues" evidence="1">
    <location>
        <begin position="181"/>
        <end position="193"/>
    </location>
</feature>
<dbReference type="OrthoDB" id="3365211at2759"/>
<organism evidence="3 4">
    <name type="scientific">Parascedosporium putredinis</name>
    <dbReference type="NCBI Taxonomy" id="1442378"/>
    <lineage>
        <taxon>Eukaryota</taxon>
        <taxon>Fungi</taxon>
        <taxon>Dikarya</taxon>
        <taxon>Ascomycota</taxon>
        <taxon>Pezizomycotina</taxon>
        <taxon>Sordariomycetes</taxon>
        <taxon>Hypocreomycetidae</taxon>
        <taxon>Microascales</taxon>
        <taxon>Microascaceae</taxon>
        <taxon>Parascedosporium</taxon>
    </lineage>
</organism>
<evidence type="ECO:0000256" key="2">
    <source>
        <dbReference type="SAM" id="Phobius"/>
    </source>
</evidence>
<dbReference type="EMBL" id="CALLCH030000017">
    <property type="protein sequence ID" value="CAI4217763.1"/>
    <property type="molecule type" value="Genomic_DNA"/>
</dbReference>
<dbReference type="PANTHER" id="PTHR35872:SF2">
    <property type="entry name" value="INTEGRAL MEMBRANE PROTEIN (AFU_ORTHOLOGUE AFUA_5G07110)"/>
    <property type="match status" value="1"/>
</dbReference>
<evidence type="ECO:0000313" key="3">
    <source>
        <dbReference type="EMBL" id="CAI4217763.1"/>
    </source>
</evidence>
<dbReference type="AlphaFoldDB" id="A0A9P1H933"/>
<feature type="compositionally biased region" description="Polar residues" evidence="1">
    <location>
        <begin position="654"/>
        <end position="670"/>
    </location>
</feature>
<evidence type="ECO:0000313" key="4">
    <source>
        <dbReference type="Proteomes" id="UP000838763"/>
    </source>
</evidence>
<protein>
    <submittedName>
        <fullName evidence="3">Uncharacterized protein</fullName>
    </submittedName>
</protein>
<reference evidence="3" key="1">
    <citation type="submission" date="2022-11" db="EMBL/GenBank/DDBJ databases">
        <authorList>
            <person name="Scott C."/>
            <person name="Bruce N."/>
        </authorList>
    </citation>
    <scope>NUCLEOTIDE SEQUENCE</scope>
</reference>
<keyword evidence="2" id="KW-1133">Transmembrane helix</keyword>
<dbReference type="InterPro" id="IPR021369">
    <property type="entry name" value="DUF2985"/>
</dbReference>
<keyword evidence="4" id="KW-1185">Reference proteome</keyword>
<gene>
    <name evidence="3" type="ORF">PPNO1_LOCUS7366</name>
</gene>
<evidence type="ECO:0000256" key="1">
    <source>
        <dbReference type="SAM" id="MobiDB-lite"/>
    </source>
</evidence>
<sequence length="670" mass="74166">MFLAPQSKTPVSGRAWGLQLNYSCSIVKDVSEFTILSERSAATFKSYSSSGDFWSTRKPNVVLDTPRGAEITLFSSGTDSSEHNIWSYSEIGIKLGDPRSLFLDVYDHPQADPLWGTSQTLLVYAAPDFDDRNISPAERYSRRKMEPYHQNGHEQPEHTPRLPSPPNLRPSSPPVPFEAPSPSSEDTNVTALNNEPPPTRPPLATFAPRLSTVPSNASRPTSLQTEDGRQIQRVPSIRLRRLRHIASPSPLGVSQATSAGLVDDGSHGRPRSVSEPRRNNWGTGVFPPPPHATDRAPIPLPRLTEEGRRPSLSELGHTLSSNSFPITHRPQGQEDNAQAGTNAQEPIRRLRGARTLSKLFHPGQNAAVQGPSKAPAGGRDVEEYDARLVDWLDVFDPEIQTLSTLTNVQNSLFVPDLGGLINRRPTYILSDYERGLQAKGDRRQGQEPVAEEEEQGPETGQRPAVERGFGQYVRTPLGFFVTLYAVLITLFGLAWVLFLIGWIYVGDEQLYAIHVIDSVLVALFAIVGDGMAPLRAIDTYHLVYVVRYSRIVKKKNKRQDPETEAIAQPLEQGAERTSEQGATMVQAQKSMSNLPQNPDSPPTMIPPPQDDPQDDLESGKISEGGNMDYEREALALSPKQLHSLCHHQKKLSKSHSFYKSQETSTHYAFP</sequence>
<accession>A0A9P1H933</accession>
<feature type="compositionally biased region" description="Pro residues" evidence="1">
    <location>
        <begin position="162"/>
        <end position="179"/>
    </location>
</feature>
<feature type="region of interest" description="Disordered" evidence="1">
    <location>
        <begin position="147"/>
        <end position="233"/>
    </location>
</feature>
<keyword evidence="2" id="KW-0472">Membrane</keyword>